<proteinExistence type="predicted"/>
<name>A0A517Y8R9_9BACT</name>
<keyword evidence="3" id="KW-1185">Reference proteome</keyword>
<evidence type="ECO:0000313" key="2">
    <source>
        <dbReference type="EMBL" id="QDU26601.1"/>
    </source>
</evidence>
<organism evidence="2 3">
    <name type="scientific">Anatilimnocola aggregata</name>
    <dbReference type="NCBI Taxonomy" id="2528021"/>
    <lineage>
        <taxon>Bacteria</taxon>
        <taxon>Pseudomonadati</taxon>
        <taxon>Planctomycetota</taxon>
        <taxon>Planctomycetia</taxon>
        <taxon>Pirellulales</taxon>
        <taxon>Pirellulaceae</taxon>
        <taxon>Anatilimnocola</taxon>
    </lineage>
</organism>
<sequence length="102" mass="11614">MADDFLQPREAARRLGITVTTLYDWLSQSDYGLLRIRGERVTVAYLQAGPSGHGRIRISESEVERLLEFMRVKPKRIVTRHPPTQRTAFPGITVPLGRPNQT</sequence>
<evidence type="ECO:0000256" key="1">
    <source>
        <dbReference type="SAM" id="MobiDB-lite"/>
    </source>
</evidence>
<feature type="region of interest" description="Disordered" evidence="1">
    <location>
        <begin position="81"/>
        <end position="102"/>
    </location>
</feature>
<evidence type="ECO:0000313" key="3">
    <source>
        <dbReference type="Proteomes" id="UP000315017"/>
    </source>
</evidence>
<reference evidence="2 3" key="1">
    <citation type="submission" date="2019-02" db="EMBL/GenBank/DDBJ databases">
        <title>Deep-cultivation of Planctomycetes and their phenomic and genomic characterization uncovers novel biology.</title>
        <authorList>
            <person name="Wiegand S."/>
            <person name="Jogler M."/>
            <person name="Boedeker C."/>
            <person name="Pinto D."/>
            <person name="Vollmers J."/>
            <person name="Rivas-Marin E."/>
            <person name="Kohn T."/>
            <person name="Peeters S.H."/>
            <person name="Heuer A."/>
            <person name="Rast P."/>
            <person name="Oberbeckmann S."/>
            <person name="Bunk B."/>
            <person name="Jeske O."/>
            <person name="Meyerdierks A."/>
            <person name="Storesund J.E."/>
            <person name="Kallscheuer N."/>
            <person name="Luecker S."/>
            <person name="Lage O.M."/>
            <person name="Pohl T."/>
            <person name="Merkel B.J."/>
            <person name="Hornburger P."/>
            <person name="Mueller R.-W."/>
            <person name="Bruemmer F."/>
            <person name="Labrenz M."/>
            <person name="Spormann A.M."/>
            <person name="Op den Camp H."/>
            <person name="Overmann J."/>
            <person name="Amann R."/>
            <person name="Jetten M.S.M."/>
            <person name="Mascher T."/>
            <person name="Medema M.H."/>
            <person name="Devos D.P."/>
            <person name="Kaster A.-K."/>
            <person name="Ovreas L."/>
            <person name="Rohde M."/>
            <person name="Galperin M.Y."/>
            <person name="Jogler C."/>
        </authorList>
    </citation>
    <scope>NUCLEOTIDE SEQUENCE [LARGE SCALE GENOMIC DNA]</scope>
    <source>
        <strain evidence="2 3">ETA_A8</strain>
    </source>
</reference>
<dbReference type="RefSeq" id="WP_145087329.1">
    <property type="nucleotide sequence ID" value="NZ_CP036274.1"/>
</dbReference>
<dbReference type="KEGG" id="aagg:ETAA8_16810"/>
<dbReference type="OrthoDB" id="281554at2"/>
<dbReference type="AlphaFoldDB" id="A0A517Y8R9"/>
<dbReference type="Proteomes" id="UP000315017">
    <property type="component" value="Chromosome"/>
</dbReference>
<accession>A0A517Y8R9</accession>
<gene>
    <name evidence="2" type="ORF">ETAA8_16810</name>
</gene>
<protein>
    <submittedName>
        <fullName evidence="2">Helix-turn-helix domain protein</fullName>
    </submittedName>
</protein>
<dbReference type="EMBL" id="CP036274">
    <property type="protein sequence ID" value="QDU26601.1"/>
    <property type="molecule type" value="Genomic_DNA"/>
</dbReference>